<dbReference type="Pfam" id="PF08281">
    <property type="entry name" value="Sigma70_r4_2"/>
    <property type="match status" value="1"/>
</dbReference>
<evidence type="ECO:0000256" key="5">
    <source>
        <dbReference type="ARBA" id="ARBA00023163"/>
    </source>
</evidence>
<evidence type="ECO:0000259" key="7">
    <source>
        <dbReference type="Pfam" id="PF08281"/>
    </source>
</evidence>
<reference evidence="8" key="1">
    <citation type="submission" date="2021-03" db="EMBL/GenBank/DDBJ databases">
        <title>Leucobacter chromiisoli sp. nov., isolated from chromium-containing soil of chemical plant.</title>
        <authorList>
            <person name="Xu Z."/>
        </authorList>
    </citation>
    <scope>NUCLEOTIDE SEQUENCE</scope>
    <source>
        <strain evidence="8">K 70/01</strain>
    </source>
</reference>
<accession>A0A939QN15</accession>
<dbReference type="InterPro" id="IPR036388">
    <property type="entry name" value="WH-like_DNA-bd_sf"/>
</dbReference>
<sequence length="403" mass="44046">MRQRRPSDPRGTGSTELSDEALCDLAREGASWPLEELWDRHFSMTRAWAMKKDPDAGEDATAEAFTRVFQALRSGVGPMTSFRGYLFKTVDSALVKHWNTVRRFSPLDDLGEFADDDAPDHADALTDDEERKAAAVALQDIPERWREIIIAVDVERRPVQEVAAELGLTPNSASVLLKRARSGLRKAWMERLHTPTESLPHDCATAVQHFGTLRWGKQGTRVRSSTERHLETCESCPSRYRLFLERATTVGLGLTALLTLTRGWRDKFVPALATSATIVASFSVTVSLEPLFDPPIVAEPTVPAMPAEAPPPADDGTGTGDRGSTRTSDSDAPLPVVTPIDAEDGSEAAEVPTAPLDPADAERADPETPATSGADGETNDGRLYFGDWTGWDEDTETFVTETE</sequence>
<dbReference type="Proteomes" id="UP000668403">
    <property type="component" value="Unassembled WGS sequence"/>
</dbReference>
<comment type="caution">
    <text evidence="8">The sequence shown here is derived from an EMBL/GenBank/DDBJ whole genome shotgun (WGS) entry which is preliminary data.</text>
</comment>
<gene>
    <name evidence="8" type="ORF">J4H85_11985</name>
</gene>
<dbReference type="Gene3D" id="1.10.10.10">
    <property type="entry name" value="Winged helix-like DNA-binding domain superfamily/Winged helix DNA-binding domain"/>
    <property type="match status" value="1"/>
</dbReference>
<dbReference type="InterPro" id="IPR013249">
    <property type="entry name" value="RNA_pol_sigma70_r4_t2"/>
</dbReference>
<dbReference type="InterPro" id="IPR013325">
    <property type="entry name" value="RNA_pol_sigma_r2"/>
</dbReference>
<dbReference type="GO" id="GO:0006352">
    <property type="term" value="P:DNA-templated transcription initiation"/>
    <property type="evidence" value="ECO:0007669"/>
    <property type="project" value="InterPro"/>
</dbReference>
<evidence type="ECO:0000256" key="3">
    <source>
        <dbReference type="ARBA" id="ARBA00023082"/>
    </source>
</evidence>
<evidence type="ECO:0000313" key="8">
    <source>
        <dbReference type="EMBL" id="MBO2990714.1"/>
    </source>
</evidence>
<dbReference type="NCBIfam" id="TIGR02937">
    <property type="entry name" value="sigma70-ECF"/>
    <property type="match status" value="1"/>
</dbReference>
<comment type="similarity">
    <text evidence="1">Belongs to the sigma-70 factor family. ECF subfamily.</text>
</comment>
<dbReference type="InterPro" id="IPR039425">
    <property type="entry name" value="RNA_pol_sigma-70-like"/>
</dbReference>
<evidence type="ECO:0000256" key="2">
    <source>
        <dbReference type="ARBA" id="ARBA00023015"/>
    </source>
</evidence>
<dbReference type="EMBL" id="JAGFBF010000005">
    <property type="protein sequence ID" value="MBO2990714.1"/>
    <property type="molecule type" value="Genomic_DNA"/>
</dbReference>
<dbReference type="AlphaFoldDB" id="A0A939QN15"/>
<evidence type="ECO:0000256" key="6">
    <source>
        <dbReference type="SAM" id="MobiDB-lite"/>
    </source>
</evidence>
<keyword evidence="4" id="KW-0238">DNA-binding</keyword>
<feature type="domain" description="RNA polymerase sigma factor 70 region 4 type 2" evidence="7">
    <location>
        <begin position="137"/>
        <end position="181"/>
    </location>
</feature>
<dbReference type="Gene3D" id="1.10.1740.10">
    <property type="match status" value="1"/>
</dbReference>
<feature type="compositionally biased region" description="Acidic residues" evidence="6">
    <location>
        <begin position="390"/>
        <end position="403"/>
    </location>
</feature>
<dbReference type="GO" id="GO:0003677">
    <property type="term" value="F:DNA binding"/>
    <property type="evidence" value="ECO:0007669"/>
    <property type="project" value="UniProtKB-KW"/>
</dbReference>
<name>A0A939QN15_9MICO</name>
<keyword evidence="5" id="KW-0804">Transcription</keyword>
<dbReference type="InterPro" id="IPR014284">
    <property type="entry name" value="RNA_pol_sigma-70_dom"/>
</dbReference>
<dbReference type="PANTHER" id="PTHR43133">
    <property type="entry name" value="RNA POLYMERASE ECF-TYPE SIGMA FACTO"/>
    <property type="match status" value="1"/>
</dbReference>
<keyword evidence="9" id="KW-1185">Reference proteome</keyword>
<dbReference type="SUPFAM" id="SSF88946">
    <property type="entry name" value="Sigma2 domain of RNA polymerase sigma factors"/>
    <property type="match status" value="1"/>
</dbReference>
<organism evidence="8 9">
    <name type="scientific">Leucobacter tardus</name>
    <dbReference type="NCBI Taxonomy" id="501483"/>
    <lineage>
        <taxon>Bacteria</taxon>
        <taxon>Bacillati</taxon>
        <taxon>Actinomycetota</taxon>
        <taxon>Actinomycetes</taxon>
        <taxon>Micrococcales</taxon>
        <taxon>Microbacteriaceae</taxon>
        <taxon>Leucobacter</taxon>
    </lineage>
</organism>
<dbReference type="CDD" id="cd06171">
    <property type="entry name" value="Sigma70_r4"/>
    <property type="match status" value="1"/>
</dbReference>
<evidence type="ECO:0000256" key="4">
    <source>
        <dbReference type="ARBA" id="ARBA00023125"/>
    </source>
</evidence>
<dbReference type="InterPro" id="IPR013324">
    <property type="entry name" value="RNA_pol_sigma_r3/r4-like"/>
</dbReference>
<dbReference type="GO" id="GO:0016987">
    <property type="term" value="F:sigma factor activity"/>
    <property type="evidence" value="ECO:0007669"/>
    <property type="project" value="UniProtKB-KW"/>
</dbReference>
<protein>
    <submittedName>
        <fullName evidence="8">Sigma-70 family RNA polymerase sigma factor</fullName>
    </submittedName>
</protein>
<keyword evidence="2" id="KW-0805">Transcription regulation</keyword>
<feature type="region of interest" description="Disordered" evidence="6">
    <location>
        <begin position="299"/>
        <end position="403"/>
    </location>
</feature>
<evidence type="ECO:0000313" key="9">
    <source>
        <dbReference type="Proteomes" id="UP000668403"/>
    </source>
</evidence>
<dbReference type="PANTHER" id="PTHR43133:SF8">
    <property type="entry name" value="RNA POLYMERASE SIGMA FACTOR HI_1459-RELATED"/>
    <property type="match status" value="1"/>
</dbReference>
<keyword evidence="3" id="KW-0731">Sigma factor</keyword>
<dbReference type="RefSeq" id="WP_208239925.1">
    <property type="nucleotide sequence ID" value="NZ_BAAAQU010000002.1"/>
</dbReference>
<proteinExistence type="inferred from homology"/>
<evidence type="ECO:0000256" key="1">
    <source>
        <dbReference type="ARBA" id="ARBA00010641"/>
    </source>
</evidence>
<dbReference type="SUPFAM" id="SSF88659">
    <property type="entry name" value="Sigma3 and sigma4 domains of RNA polymerase sigma factors"/>
    <property type="match status" value="1"/>
</dbReference>